<name>A0A7M1ATT0_9BACT</name>
<accession>A0A7M1ATT0</accession>
<dbReference type="PANTHER" id="PTHR35279:SF1">
    <property type="entry name" value="ARABINANASE_LEVANSUCRASE_INVERTASE"/>
    <property type="match status" value="1"/>
</dbReference>
<sequence>MNWKKLGQIFICSPIDEYLISHASNPLAVHLQDDIYRIFFSGRDKNNKSSVGYVDIDIIKQLVICMCEKVVVKYGKEDSFYSHGISIGNMYKVDNKNYIQFMAWQIRNGGHWRGDIGRLEVSEDFTSLELNPNNVYIGCNNEDPISLSYSWIMQDEEIYKMWYGSTIDWSSENGEMIHVIKYATSKDGEKWERHGLAIPYELGVAQAFSRPTVIKDKEGYHMWFSYRSGNGIKYRIGYAHSNDGLRWDRKQNSGIDVSENGWDSEMICYPFVFDHKDKRYMLYNGNDYGKTGFGLAVLEDE</sequence>
<dbReference type="KEGG" id="smax:FJR03_03315"/>
<dbReference type="Proteomes" id="UP000593910">
    <property type="component" value="Chromosome"/>
</dbReference>
<proteinExistence type="predicted"/>
<evidence type="ECO:0008006" key="3">
    <source>
        <dbReference type="Google" id="ProtNLM"/>
    </source>
</evidence>
<dbReference type="Gene3D" id="2.115.10.20">
    <property type="entry name" value="Glycosyl hydrolase domain, family 43"/>
    <property type="match status" value="1"/>
</dbReference>
<dbReference type="InterPro" id="IPR023296">
    <property type="entry name" value="Glyco_hydro_beta-prop_sf"/>
</dbReference>
<dbReference type="PANTHER" id="PTHR35279">
    <property type="match status" value="1"/>
</dbReference>
<reference evidence="1 2" key="1">
    <citation type="submission" date="2019-06" db="EMBL/GenBank/DDBJ databases">
        <title>Sulfurimonas gotlandica sp. nov., a chemoautotrophic and psychrotolerant epsilonproteobacterium isolated from a pelagic redoxcline, and an emended description of the genus Sulfurimonas.</title>
        <authorList>
            <person name="Wang S."/>
            <person name="Jiang L."/>
            <person name="Shao Z."/>
        </authorList>
    </citation>
    <scope>NUCLEOTIDE SEQUENCE [LARGE SCALE GENOMIC DNA]</scope>
    <source>
        <strain evidence="1 2">B2</strain>
    </source>
</reference>
<dbReference type="SUPFAM" id="SSF75005">
    <property type="entry name" value="Arabinanase/levansucrase/invertase"/>
    <property type="match status" value="1"/>
</dbReference>
<evidence type="ECO:0000313" key="2">
    <source>
        <dbReference type="Proteomes" id="UP000593910"/>
    </source>
</evidence>
<dbReference type="EMBL" id="CP041165">
    <property type="protein sequence ID" value="QOP40819.1"/>
    <property type="molecule type" value="Genomic_DNA"/>
</dbReference>
<gene>
    <name evidence="1" type="ORF">FJR03_03315</name>
</gene>
<protein>
    <recommendedName>
        <fullName evidence="3">Glycosyl hydrolase family 32 N-terminal domain-containing protein</fullName>
    </recommendedName>
</protein>
<dbReference type="RefSeq" id="WP_193114240.1">
    <property type="nucleotide sequence ID" value="NZ_CP041165.1"/>
</dbReference>
<evidence type="ECO:0000313" key="1">
    <source>
        <dbReference type="EMBL" id="QOP40819.1"/>
    </source>
</evidence>
<organism evidence="1 2">
    <name type="scientific">Sulfurimonas marina</name>
    <dbReference type="NCBI Taxonomy" id="2590551"/>
    <lineage>
        <taxon>Bacteria</taxon>
        <taxon>Pseudomonadati</taxon>
        <taxon>Campylobacterota</taxon>
        <taxon>Epsilonproteobacteria</taxon>
        <taxon>Campylobacterales</taxon>
        <taxon>Sulfurimonadaceae</taxon>
        <taxon>Sulfurimonas</taxon>
    </lineage>
</organism>
<keyword evidence="2" id="KW-1185">Reference proteome</keyword>
<dbReference type="AlphaFoldDB" id="A0A7M1ATT0"/>